<keyword evidence="3" id="KW-1185">Reference proteome</keyword>
<sequence>MPPVLIETLFIGAGTYLLRAGSLSLCSRVSWPEWARKWLSFVTPAVLIAT</sequence>
<evidence type="ECO:0000313" key="2">
    <source>
        <dbReference type="EMBL" id="CEJ09131.1"/>
    </source>
</evidence>
<dbReference type="Proteomes" id="UP000836597">
    <property type="component" value="Chromosome"/>
</dbReference>
<dbReference type="KEGG" id="aacx:DEACI_3337"/>
<evidence type="ECO:0000313" key="3">
    <source>
        <dbReference type="Proteomes" id="UP001071230"/>
    </source>
</evidence>
<accession>A0A8S0W4X7</accession>
<reference evidence="2" key="1">
    <citation type="submission" date="2014-11" db="EMBL/GenBank/DDBJ databases">
        <authorList>
            <person name="Hornung B.V."/>
        </authorList>
    </citation>
    <scope>NUCLEOTIDE SEQUENCE</scope>
    <source>
        <strain evidence="2">INE</strain>
    </source>
</reference>
<gene>
    <name evidence="1" type="ORF">DEACI_3337</name>
    <name evidence="2" type="ORF">DEACI_3614</name>
</gene>
<dbReference type="RefSeq" id="WP_372503682.1">
    <property type="nucleotide sequence ID" value="NZ_CDGJ01000111.1"/>
</dbReference>
<proteinExistence type="predicted"/>
<protein>
    <submittedName>
        <fullName evidence="1">Branched-chain amino acid transport protein (AzlD)</fullName>
    </submittedName>
</protein>
<dbReference type="Proteomes" id="UP001071230">
    <property type="component" value="Unassembled WGS sequence"/>
</dbReference>
<organism evidence="1">
    <name type="scientific">Acididesulfobacillus acetoxydans</name>
    <dbReference type="NCBI Taxonomy" id="1561005"/>
    <lineage>
        <taxon>Bacteria</taxon>
        <taxon>Bacillati</taxon>
        <taxon>Bacillota</taxon>
        <taxon>Clostridia</taxon>
        <taxon>Eubacteriales</taxon>
        <taxon>Peptococcaceae</taxon>
        <taxon>Acididesulfobacillus</taxon>
    </lineage>
</organism>
<dbReference type="AlphaFoldDB" id="A0A8S0W4X7"/>
<dbReference type="Pfam" id="PF05437">
    <property type="entry name" value="AzlD"/>
    <property type="match status" value="1"/>
</dbReference>
<dbReference type="EMBL" id="LR746496">
    <property type="protein sequence ID" value="CAA7602658.1"/>
    <property type="molecule type" value="Genomic_DNA"/>
</dbReference>
<dbReference type="InterPro" id="IPR008407">
    <property type="entry name" value="Brnchd-chn_aa_trnsp_AzlD"/>
</dbReference>
<name>A0A8S0W4X7_9FIRM</name>
<dbReference type="EMBL" id="CDGJ01000111">
    <property type="protein sequence ID" value="CEJ09131.1"/>
    <property type="molecule type" value="Genomic_DNA"/>
</dbReference>
<evidence type="ECO:0000313" key="1">
    <source>
        <dbReference type="EMBL" id="CAA7602658.1"/>
    </source>
</evidence>
<reference evidence="1" key="2">
    <citation type="submission" date="2020-01" db="EMBL/GenBank/DDBJ databases">
        <authorList>
            <person name="Hornung B."/>
        </authorList>
    </citation>
    <scope>NUCLEOTIDE SEQUENCE</scope>
    <source>
        <strain evidence="1">PacBioINE</strain>
    </source>
</reference>